<accession>J9GHK2</accession>
<evidence type="ECO:0000313" key="1">
    <source>
        <dbReference type="EMBL" id="EJX06972.1"/>
    </source>
</evidence>
<protein>
    <submittedName>
        <fullName evidence="1">Uncharacterized protein</fullName>
    </submittedName>
</protein>
<gene>
    <name evidence="1" type="ORF">EVA_04920</name>
</gene>
<reference evidence="1" key="1">
    <citation type="journal article" date="2012" name="PLoS ONE">
        <title>Gene sets for utilization of primary and secondary nutrition supplies in the distal gut of endangered iberian lynx.</title>
        <authorList>
            <person name="Alcaide M."/>
            <person name="Messina E."/>
            <person name="Richter M."/>
            <person name="Bargiela R."/>
            <person name="Peplies J."/>
            <person name="Huws S.A."/>
            <person name="Newbold C.J."/>
            <person name="Golyshin P.N."/>
            <person name="Simon M.A."/>
            <person name="Lopez G."/>
            <person name="Yakimov M.M."/>
            <person name="Ferrer M."/>
        </authorList>
    </citation>
    <scope>NUCLEOTIDE SEQUENCE</scope>
</reference>
<sequence length="73" mass="7915">MLGWFPTKAGIIILVEFATFPISTLQSLQRRNSSCRCAVFFIVVVERVNRTITHRIGHNGSAGIGIIGIASTA</sequence>
<proteinExistence type="predicted"/>
<name>J9GHK2_9ZZZZ</name>
<dbReference type="AlphaFoldDB" id="J9GHK2"/>
<organism evidence="1">
    <name type="scientific">gut metagenome</name>
    <dbReference type="NCBI Taxonomy" id="749906"/>
    <lineage>
        <taxon>unclassified sequences</taxon>
        <taxon>metagenomes</taxon>
        <taxon>organismal metagenomes</taxon>
    </lineage>
</organism>
<dbReference type="EMBL" id="AMCI01001006">
    <property type="protein sequence ID" value="EJX06972.1"/>
    <property type="molecule type" value="Genomic_DNA"/>
</dbReference>
<comment type="caution">
    <text evidence="1">The sequence shown here is derived from an EMBL/GenBank/DDBJ whole genome shotgun (WGS) entry which is preliminary data.</text>
</comment>